<dbReference type="PANTHER" id="PTHR37457:SF3">
    <property type="entry name" value="TRNA SELENOCYSTEINE-ASSOCIATED PROTEIN 1"/>
    <property type="match status" value="1"/>
</dbReference>
<evidence type="ECO:0000313" key="6">
    <source>
        <dbReference type="EMBL" id="CAH1775023.1"/>
    </source>
</evidence>
<sequence>MSHTLWMGDLEPYMDEMFLQQAFQSMGESVLNVKLIRDKVTRVLAGYCFLDFSSPEEAQSAMLKLNGKIVPNTVPPKRFKLNSASYGKEHLLSPEFSLFVGDLTEDVDDLKLYTAFSKKYKSIKGAKVVIDSSGCSKGFGFVRFSEQAEQRKALSQMQYSSDVGKKPIRVSLATPKRPQHSTSGNTSDYSYNNQDYSLPKSHQYTQGYHSGWQYNPGPTQYNYYQDYTTAYGDYNTDPSYTQTPAAASATTTAAESTTTTEDETLVDPEVDMNFEAAHQEYMKHSEELYEVLEDSRWQILDSITSKIPIAAQVSS</sequence>
<feature type="domain" description="RRM" evidence="5">
    <location>
        <begin position="96"/>
        <end position="175"/>
    </location>
</feature>
<feature type="compositionally biased region" description="Polar residues" evidence="4">
    <location>
        <begin position="180"/>
        <end position="192"/>
    </location>
</feature>
<dbReference type="InterPro" id="IPR035979">
    <property type="entry name" value="RBD_domain_sf"/>
</dbReference>
<feature type="domain" description="RRM" evidence="5">
    <location>
        <begin position="3"/>
        <end position="86"/>
    </location>
</feature>
<dbReference type="InterPro" id="IPR041085">
    <property type="entry name" value="TSAP1_C"/>
</dbReference>
<evidence type="ECO:0000256" key="1">
    <source>
        <dbReference type="ARBA" id="ARBA00008920"/>
    </source>
</evidence>
<dbReference type="Proteomes" id="UP000749559">
    <property type="component" value="Unassembled WGS sequence"/>
</dbReference>
<dbReference type="PROSITE" id="PS50102">
    <property type="entry name" value="RRM"/>
    <property type="match status" value="2"/>
</dbReference>
<dbReference type="Pfam" id="PF00076">
    <property type="entry name" value="RRM_1"/>
    <property type="match status" value="2"/>
</dbReference>
<dbReference type="Pfam" id="PF17654">
    <property type="entry name" value="Trnau1ap"/>
    <property type="match status" value="1"/>
</dbReference>
<dbReference type="InterPro" id="IPR000504">
    <property type="entry name" value="RRM_dom"/>
</dbReference>
<dbReference type="SUPFAM" id="SSF54928">
    <property type="entry name" value="RNA-binding domain, RBD"/>
    <property type="match status" value="2"/>
</dbReference>
<keyword evidence="3" id="KW-0694">RNA-binding</keyword>
<keyword evidence="7" id="KW-1185">Reference proteome</keyword>
<dbReference type="PANTHER" id="PTHR37457">
    <property type="entry name" value="TRNA SELENOCYSTEINE 1-ASSOCIATED PROTEIN 1-RELATED"/>
    <property type="match status" value="1"/>
</dbReference>
<dbReference type="EMBL" id="CAIIXF020000001">
    <property type="protein sequence ID" value="CAH1775023.1"/>
    <property type="molecule type" value="Genomic_DNA"/>
</dbReference>
<organism evidence="6 7">
    <name type="scientific">Owenia fusiformis</name>
    <name type="common">Polychaete worm</name>
    <dbReference type="NCBI Taxonomy" id="6347"/>
    <lineage>
        <taxon>Eukaryota</taxon>
        <taxon>Metazoa</taxon>
        <taxon>Spiralia</taxon>
        <taxon>Lophotrochozoa</taxon>
        <taxon>Annelida</taxon>
        <taxon>Polychaeta</taxon>
        <taxon>Sedentaria</taxon>
        <taxon>Canalipalpata</taxon>
        <taxon>Sabellida</taxon>
        <taxon>Oweniida</taxon>
        <taxon>Oweniidae</taxon>
        <taxon>Owenia</taxon>
    </lineage>
</organism>
<dbReference type="FunFam" id="3.30.70.330:FF:000159">
    <property type="entry name" value="tRNA selenocysteine 1-associated protein 1"/>
    <property type="match status" value="1"/>
</dbReference>
<gene>
    <name evidence="6" type="ORF">OFUS_LOCUS2382</name>
</gene>
<dbReference type="InterPro" id="IPR012677">
    <property type="entry name" value="Nucleotide-bd_a/b_plait_sf"/>
</dbReference>
<protein>
    <recommendedName>
        <fullName evidence="2">tRNA selenocysteine-associated protein 1</fullName>
    </recommendedName>
</protein>
<comment type="caution">
    <text evidence="6">The sequence shown here is derived from an EMBL/GenBank/DDBJ whole genome shotgun (WGS) entry which is preliminary data.</text>
</comment>
<dbReference type="OrthoDB" id="446113at2759"/>
<evidence type="ECO:0000256" key="2">
    <source>
        <dbReference type="ARBA" id="ARBA00033477"/>
    </source>
</evidence>
<comment type="similarity">
    <text evidence="1">Belongs to the RRM TRSPAP family.</text>
</comment>
<name>A0A8S4N1N1_OWEFU</name>
<reference evidence="6" key="1">
    <citation type="submission" date="2022-03" db="EMBL/GenBank/DDBJ databases">
        <authorList>
            <person name="Martin C."/>
        </authorList>
    </citation>
    <scope>NUCLEOTIDE SEQUENCE</scope>
</reference>
<evidence type="ECO:0000256" key="3">
    <source>
        <dbReference type="PROSITE-ProRule" id="PRU00176"/>
    </source>
</evidence>
<dbReference type="CDD" id="cd12610">
    <property type="entry name" value="RRM1_SECp43"/>
    <property type="match status" value="1"/>
</dbReference>
<feature type="region of interest" description="Disordered" evidence="4">
    <location>
        <begin position="170"/>
        <end position="192"/>
    </location>
</feature>
<dbReference type="SMART" id="SM00360">
    <property type="entry name" value="RRM"/>
    <property type="match status" value="2"/>
</dbReference>
<accession>A0A8S4N1N1</accession>
<evidence type="ECO:0000313" key="7">
    <source>
        <dbReference type="Proteomes" id="UP000749559"/>
    </source>
</evidence>
<dbReference type="AlphaFoldDB" id="A0A8S4N1N1"/>
<proteinExistence type="inferred from homology"/>
<dbReference type="GO" id="GO:0003723">
    <property type="term" value="F:RNA binding"/>
    <property type="evidence" value="ECO:0007669"/>
    <property type="project" value="UniProtKB-UniRule"/>
</dbReference>
<dbReference type="InterPro" id="IPR040434">
    <property type="entry name" value="TSAP1"/>
</dbReference>
<dbReference type="Gene3D" id="3.30.70.330">
    <property type="match status" value="2"/>
</dbReference>
<feature type="compositionally biased region" description="Low complexity" evidence="4">
    <location>
        <begin position="242"/>
        <end position="259"/>
    </location>
</feature>
<evidence type="ECO:0000256" key="4">
    <source>
        <dbReference type="SAM" id="MobiDB-lite"/>
    </source>
</evidence>
<feature type="region of interest" description="Disordered" evidence="4">
    <location>
        <begin position="242"/>
        <end position="262"/>
    </location>
</feature>
<evidence type="ECO:0000259" key="5">
    <source>
        <dbReference type="PROSITE" id="PS50102"/>
    </source>
</evidence>